<dbReference type="PANTHER" id="PTHR31199:SF1">
    <property type="entry name" value="ARPIN"/>
    <property type="match status" value="1"/>
</dbReference>
<name>A0A8S3RM16_MYTED</name>
<accession>A0A8S3RM16</accession>
<sequence length="192" mass="21887">MYFEELGTGVLIEGNVRRRSRVSVNTKDGNKKRYFVLHVDVQKAHKRKFDSSGKEINPNFSETQKVGTGYLNKYKVEAKGETDNINKQEVQKLLQNDEMDQIYRKSSALISEGCLSFWLPESKLEDIEILDGDSLRITTKKNSPLIENLTKVEIDSSTVSNFAGEELTITTTTNGMTKFLLMGNESQRRIRI</sequence>
<evidence type="ECO:0000256" key="1">
    <source>
        <dbReference type="ARBA" id="ARBA00008453"/>
    </source>
</evidence>
<dbReference type="OrthoDB" id="5953051at2759"/>
<reference evidence="3" key="1">
    <citation type="submission" date="2021-03" db="EMBL/GenBank/DDBJ databases">
        <authorList>
            <person name="Bekaert M."/>
        </authorList>
    </citation>
    <scope>NUCLEOTIDE SEQUENCE</scope>
</reference>
<gene>
    <name evidence="3" type="ORF">MEDL_23414</name>
</gene>
<dbReference type="InterPro" id="IPR018889">
    <property type="entry name" value="Arpin"/>
</dbReference>
<organism evidence="3 4">
    <name type="scientific">Mytilus edulis</name>
    <name type="common">Blue mussel</name>
    <dbReference type="NCBI Taxonomy" id="6550"/>
    <lineage>
        <taxon>Eukaryota</taxon>
        <taxon>Metazoa</taxon>
        <taxon>Spiralia</taxon>
        <taxon>Lophotrochozoa</taxon>
        <taxon>Mollusca</taxon>
        <taxon>Bivalvia</taxon>
        <taxon>Autobranchia</taxon>
        <taxon>Pteriomorphia</taxon>
        <taxon>Mytilida</taxon>
        <taxon>Mytiloidea</taxon>
        <taxon>Mytilidae</taxon>
        <taxon>Mytilinae</taxon>
        <taxon>Mytilus</taxon>
    </lineage>
</organism>
<dbReference type="EMBL" id="CAJPWZ010001143">
    <property type="protein sequence ID" value="CAG2209271.1"/>
    <property type="molecule type" value="Genomic_DNA"/>
</dbReference>
<comment type="similarity">
    <text evidence="1">Belongs to the Arpin family.</text>
</comment>
<dbReference type="AlphaFoldDB" id="A0A8S3RM16"/>
<dbReference type="Pfam" id="PF10574">
    <property type="entry name" value="UPF0552"/>
    <property type="match status" value="1"/>
</dbReference>
<keyword evidence="4" id="KW-1185">Reference proteome</keyword>
<evidence type="ECO:0000256" key="2">
    <source>
        <dbReference type="ARBA" id="ARBA00019314"/>
    </source>
</evidence>
<evidence type="ECO:0000313" key="3">
    <source>
        <dbReference type="EMBL" id="CAG2209271.1"/>
    </source>
</evidence>
<comment type="caution">
    <text evidence="3">The sequence shown here is derived from an EMBL/GenBank/DDBJ whole genome shotgun (WGS) entry which is preliminary data.</text>
</comment>
<protein>
    <recommendedName>
        <fullName evidence="2">Arpin</fullName>
    </recommendedName>
</protein>
<proteinExistence type="inferred from homology"/>
<dbReference type="PANTHER" id="PTHR31199">
    <property type="entry name" value="ARPIN"/>
    <property type="match status" value="1"/>
</dbReference>
<evidence type="ECO:0000313" key="4">
    <source>
        <dbReference type="Proteomes" id="UP000683360"/>
    </source>
</evidence>
<dbReference type="GO" id="GO:0051126">
    <property type="term" value="P:negative regulation of actin nucleation"/>
    <property type="evidence" value="ECO:0007669"/>
    <property type="project" value="InterPro"/>
</dbReference>
<dbReference type="Proteomes" id="UP000683360">
    <property type="component" value="Unassembled WGS sequence"/>
</dbReference>